<dbReference type="InterPro" id="IPR044855">
    <property type="entry name" value="CoA-Trfase_III_dom3_sf"/>
</dbReference>
<dbReference type="Proteomes" id="UP000027190">
    <property type="component" value="Unassembled WGS sequence"/>
</dbReference>
<dbReference type="GO" id="GO:0008410">
    <property type="term" value="F:CoA-transferase activity"/>
    <property type="evidence" value="ECO:0007669"/>
    <property type="project" value="TreeGrafter"/>
</dbReference>
<organism evidence="2 3">
    <name type="scientific">Hyphomonas chukchiensis</name>
    <dbReference type="NCBI Taxonomy" id="1280947"/>
    <lineage>
        <taxon>Bacteria</taxon>
        <taxon>Pseudomonadati</taxon>
        <taxon>Pseudomonadota</taxon>
        <taxon>Alphaproteobacteria</taxon>
        <taxon>Hyphomonadales</taxon>
        <taxon>Hyphomonadaceae</taxon>
        <taxon>Hyphomonas</taxon>
    </lineage>
</organism>
<dbReference type="OrthoDB" id="9806585at2"/>
<dbReference type="PANTHER" id="PTHR48207">
    <property type="entry name" value="SUCCINATE--HYDROXYMETHYLGLUTARATE COA-TRANSFERASE"/>
    <property type="match status" value="1"/>
</dbReference>
<dbReference type="Pfam" id="PF02515">
    <property type="entry name" value="CoA_transf_3"/>
    <property type="match status" value="1"/>
</dbReference>
<dbReference type="PANTHER" id="PTHR48207:SF3">
    <property type="entry name" value="SUCCINATE--HYDROXYMETHYLGLUTARATE COA-TRANSFERASE"/>
    <property type="match status" value="1"/>
</dbReference>
<keyword evidence="3" id="KW-1185">Reference proteome</keyword>
<keyword evidence="1" id="KW-0808">Transferase</keyword>
<evidence type="ECO:0000256" key="1">
    <source>
        <dbReference type="ARBA" id="ARBA00022679"/>
    </source>
</evidence>
<dbReference type="eggNOG" id="COG1804">
    <property type="taxonomic scope" value="Bacteria"/>
</dbReference>
<gene>
    <name evidence="2" type="ORF">HY30_16000</name>
</gene>
<dbReference type="Gene3D" id="3.40.50.10540">
    <property type="entry name" value="Crotonobetainyl-coa:carnitine coa-transferase, domain 1"/>
    <property type="match status" value="1"/>
</dbReference>
<dbReference type="InterPro" id="IPR023606">
    <property type="entry name" value="CoA-Trfase_III_dom_1_sf"/>
</dbReference>
<dbReference type="RefSeq" id="WP_034739283.1">
    <property type="nucleotide sequence ID" value="NZ_AWFG01000020.1"/>
</dbReference>
<dbReference type="InterPro" id="IPR050483">
    <property type="entry name" value="CoA-transferase_III_domain"/>
</dbReference>
<sequence length="405" mass="44468">MATDKQNAKNLPLAGLRVIDLGQVYQGPYATFLMAKAGAEVIKVESPEGESARSRAEINEGAMLPFEMLNANKKGITLNLKTSRGRELFMQLVSDADVVLENFAPGVMDRLGIGWEVLRQVNPRLIYATATGYGISGRDRDGLAMDLTIQAVSGIMSVTGMPDGPPMKAGPAIADFLGGTHLYAGVMTALVERARTGHGRLVEVAMQETVFPTLASILGMFHGKDPSMSLRTGNRHSGLAIAPYNVYRSLDGYVAIICVKENHWRALANLMERPDLIDDPKFATNASRVCNMDETDALIEAWTSQQSMADLFEKTKSHKVPSAPVRTISEVLNDPHMHERGMLEWVDHPRLGRVVLPNSPLRFDETDKLETRFAPTLSEHTEEILNRLCGVSNAELMELKERGVV</sequence>
<dbReference type="PATRIC" id="fig|1280947.3.peg.1788"/>
<accession>A0A062UPD6</accession>
<comment type="caution">
    <text evidence="2">The sequence shown here is derived from an EMBL/GenBank/DDBJ whole genome shotgun (WGS) entry which is preliminary data.</text>
</comment>
<evidence type="ECO:0000313" key="3">
    <source>
        <dbReference type="Proteomes" id="UP000027190"/>
    </source>
</evidence>
<dbReference type="AlphaFoldDB" id="A0A062UPD6"/>
<dbReference type="SUPFAM" id="SSF89796">
    <property type="entry name" value="CoA-transferase family III (CaiB/BaiF)"/>
    <property type="match status" value="1"/>
</dbReference>
<protein>
    <recommendedName>
        <fullName evidence="4">Formyl-CoA transferase</fullName>
    </recommendedName>
</protein>
<dbReference type="Gene3D" id="3.30.1540.10">
    <property type="entry name" value="formyl-coa transferase, domain 3"/>
    <property type="match status" value="1"/>
</dbReference>
<dbReference type="STRING" id="1280947.HY30_16000"/>
<name>A0A062UPD6_9PROT</name>
<dbReference type="EMBL" id="AWFG01000020">
    <property type="protein sequence ID" value="KCZ58708.1"/>
    <property type="molecule type" value="Genomic_DNA"/>
</dbReference>
<reference evidence="2 3" key="1">
    <citation type="journal article" date="2014" name="Antonie Van Leeuwenhoek">
        <title>Hyphomonas beringensis sp. nov. and Hyphomonas chukchiensis sp. nov., isolated from surface seawater of the Bering Sea and Chukchi Sea.</title>
        <authorList>
            <person name="Li C."/>
            <person name="Lai Q."/>
            <person name="Li G."/>
            <person name="Dong C."/>
            <person name="Wang J."/>
            <person name="Liao Y."/>
            <person name="Shao Z."/>
        </authorList>
    </citation>
    <scope>NUCLEOTIDE SEQUENCE [LARGE SCALE GENOMIC DNA]</scope>
    <source>
        <strain evidence="2 3">BH-BN04-4</strain>
    </source>
</reference>
<dbReference type="InterPro" id="IPR003673">
    <property type="entry name" value="CoA-Trfase_fam_III"/>
</dbReference>
<evidence type="ECO:0008006" key="4">
    <source>
        <dbReference type="Google" id="ProtNLM"/>
    </source>
</evidence>
<evidence type="ECO:0000313" key="2">
    <source>
        <dbReference type="EMBL" id="KCZ58708.1"/>
    </source>
</evidence>
<proteinExistence type="predicted"/>